<feature type="region of interest" description="Disordered" evidence="1">
    <location>
        <begin position="703"/>
        <end position="746"/>
    </location>
</feature>
<evidence type="ECO:0000256" key="1">
    <source>
        <dbReference type="SAM" id="MobiDB-lite"/>
    </source>
</evidence>
<reference evidence="2" key="1">
    <citation type="submission" date="2021-02" db="EMBL/GenBank/DDBJ databases">
        <authorList>
            <person name="Dougan E. K."/>
            <person name="Rhodes N."/>
            <person name="Thang M."/>
            <person name="Chan C."/>
        </authorList>
    </citation>
    <scope>NUCLEOTIDE SEQUENCE</scope>
</reference>
<feature type="region of interest" description="Disordered" evidence="1">
    <location>
        <begin position="581"/>
        <end position="600"/>
    </location>
</feature>
<name>A0A812M041_9DINO</name>
<feature type="region of interest" description="Disordered" evidence="1">
    <location>
        <begin position="759"/>
        <end position="783"/>
    </location>
</feature>
<accession>A0A812M041</accession>
<protein>
    <submittedName>
        <fullName evidence="2">Uncharacterized protein</fullName>
    </submittedName>
</protein>
<dbReference type="EMBL" id="CAJNDS010001324">
    <property type="protein sequence ID" value="CAE7255552.1"/>
    <property type="molecule type" value="Genomic_DNA"/>
</dbReference>
<feature type="compositionally biased region" description="Basic and acidic residues" evidence="1">
    <location>
        <begin position="719"/>
        <end position="730"/>
    </location>
</feature>
<proteinExistence type="predicted"/>
<evidence type="ECO:0000313" key="2">
    <source>
        <dbReference type="EMBL" id="CAE7255552.1"/>
    </source>
</evidence>
<organism evidence="2 3">
    <name type="scientific">Symbiodinium natans</name>
    <dbReference type="NCBI Taxonomy" id="878477"/>
    <lineage>
        <taxon>Eukaryota</taxon>
        <taxon>Sar</taxon>
        <taxon>Alveolata</taxon>
        <taxon>Dinophyceae</taxon>
        <taxon>Suessiales</taxon>
        <taxon>Symbiodiniaceae</taxon>
        <taxon>Symbiodinium</taxon>
    </lineage>
</organism>
<dbReference type="Proteomes" id="UP000604046">
    <property type="component" value="Unassembled WGS sequence"/>
</dbReference>
<dbReference type="AlphaFoldDB" id="A0A812M041"/>
<evidence type="ECO:0000313" key="3">
    <source>
        <dbReference type="Proteomes" id="UP000604046"/>
    </source>
</evidence>
<sequence length="1001" mass="107339">MKPMKLATMLRVDERSELSGLIRAGLIDEGELHKISERIIARASEGMPEMIRNPTAATEIMQSRFYRTLHVSLRSTMVKFRVNVGDFDIDKDMYRDGKPLELFNPEAKLKGNSRLPDLVRGANQGMAKGEFQISNLPFIESMVLAFMDHMRNSMKSDVIPQVVLFPPTETPSEVPKDWCKSILAKHGNLVAKDEGPEGKHVTHRATMDVWLVTESSYPHIALVLRRDGITKSGANGATLGFSIKEGDTAPSCIIVEPGVQKAQVETSVTFPAGYLKPVAEVLGVSPQTIDTSMEAALTGHNQEADMGHKTTTANQNTVTLKFTLNEAGMRNLEVMQGLARKNAEEAARAEALVKEKALEASAAKKHKKAENISWALNHTSVAAVARFGLGRAATDEGEAHASRTQSGVLSQWGNQIKDTDSNCKSARQVYDRKVNELCNLKSLGKDKAVKGCSAITKALGAVGLSLKFNPLEPNAAANYAKSEASGKPGGALAPIDLLNQLMLGGVPSDSADALQAYMIDVFSLEKSDHQETTRQKVDANHRKALQKAAAGADGKIIDAGTYRINPLATGFQLMGAAVKSSDVEHHPPEDRDPKREFFGAEKDGGEVVEKSNGTEGANQGLQVDSDVAICSGIEIADDDHPHYEYSVGDIIWISYSGNKGRALTNEEINGGGAPSGTVTEAVIVSTHPVLLADPHGVPAWAEETAQQAIPCTASEREEEDKSQGHSHSDGTDPSGRTLGTISAGDSMGHDAARVRFEGLDPETMGGLEDLTDIDLHGSESTDPSLQQSQAAWALANIAESQAGREIKLDFPGGVQAATVRVTPEGVGTITQGSKVITILNRSNLAADDAMALAFQILTVVGVTGGVVRRILVGLTTVHGCKAKEGKAVTVLYAKTSGRDVVIYPSARMLPTTIRDPAIKSMEKAEVHSVGRISVQMKQMKTVRPLAIGCVLGMGDHLKVTSTWAVENNRTWSSVDLTEDGNSAYILQQGLDSDVLMPYFKL</sequence>
<comment type="caution">
    <text evidence="2">The sequence shown here is derived from an EMBL/GenBank/DDBJ whole genome shotgun (WGS) entry which is preliminary data.</text>
</comment>
<gene>
    <name evidence="2" type="ORF">SNAT2548_LOCUS13034</name>
</gene>
<keyword evidence="3" id="KW-1185">Reference proteome</keyword>